<name>A0ABU5HBH0_9BACT</name>
<keyword evidence="2" id="KW-1133">Transmembrane helix</keyword>
<dbReference type="PANTHER" id="PTHR35580:SF1">
    <property type="entry name" value="PHYTASE-LIKE DOMAIN-CONTAINING PROTEIN"/>
    <property type="match status" value="1"/>
</dbReference>
<dbReference type="PANTHER" id="PTHR35580">
    <property type="entry name" value="CELL SURFACE GLYCOPROTEIN (S-LAYER PROTEIN)-LIKE PROTEIN"/>
    <property type="match status" value="1"/>
</dbReference>
<proteinExistence type="predicted"/>
<dbReference type="Proteomes" id="UP001291309">
    <property type="component" value="Unassembled WGS sequence"/>
</dbReference>
<feature type="transmembrane region" description="Helical" evidence="2">
    <location>
        <begin position="659"/>
        <end position="683"/>
    </location>
</feature>
<feature type="chain" id="PRO_5046668651" description="Fibronectin type-III domain-containing protein" evidence="3">
    <location>
        <begin position="29"/>
        <end position="692"/>
    </location>
</feature>
<dbReference type="SUPFAM" id="SSF50952">
    <property type="entry name" value="Soluble quinoprotein glucose dehydrogenase"/>
    <property type="match status" value="1"/>
</dbReference>
<feature type="region of interest" description="Disordered" evidence="1">
    <location>
        <begin position="585"/>
        <end position="664"/>
    </location>
</feature>
<keyword evidence="3" id="KW-0732">Signal</keyword>
<accession>A0ABU5HBH0</accession>
<feature type="compositionally biased region" description="Gly residues" evidence="1">
    <location>
        <begin position="616"/>
        <end position="649"/>
    </location>
</feature>
<protein>
    <recommendedName>
        <fullName evidence="6">Fibronectin type-III domain-containing protein</fullName>
    </recommendedName>
</protein>
<evidence type="ECO:0000313" key="4">
    <source>
        <dbReference type="EMBL" id="MDY7230439.1"/>
    </source>
</evidence>
<dbReference type="RefSeq" id="WP_321549162.1">
    <property type="nucleotide sequence ID" value="NZ_JAXIVS010000011.1"/>
</dbReference>
<feature type="signal peptide" evidence="3">
    <location>
        <begin position="1"/>
        <end position="28"/>
    </location>
</feature>
<keyword evidence="2" id="KW-0472">Membrane</keyword>
<evidence type="ECO:0000313" key="5">
    <source>
        <dbReference type="Proteomes" id="UP001291309"/>
    </source>
</evidence>
<dbReference type="EMBL" id="JAXIVS010000011">
    <property type="protein sequence ID" value="MDY7230439.1"/>
    <property type="molecule type" value="Genomic_DNA"/>
</dbReference>
<organism evidence="4 5">
    <name type="scientific">Hyalangium rubrum</name>
    <dbReference type="NCBI Taxonomy" id="3103134"/>
    <lineage>
        <taxon>Bacteria</taxon>
        <taxon>Pseudomonadati</taxon>
        <taxon>Myxococcota</taxon>
        <taxon>Myxococcia</taxon>
        <taxon>Myxococcales</taxon>
        <taxon>Cystobacterineae</taxon>
        <taxon>Archangiaceae</taxon>
        <taxon>Hyalangium</taxon>
    </lineage>
</organism>
<comment type="caution">
    <text evidence="4">The sequence shown here is derived from an EMBL/GenBank/DDBJ whole genome shotgun (WGS) entry which is preliminary data.</text>
</comment>
<gene>
    <name evidence="4" type="ORF">SYV04_28850</name>
</gene>
<keyword evidence="2" id="KW-0812">Transmembrane</keyword>
<evidence type="ECO:0000256" key="2">
    <source>
        <dbReference type="SAM" id="Phobius"/>
    </source>
</evidence>
<dbReference type="InterPro" id="IPR011041">
    <property type="entry name" value="Quinoprot_gluc/sorb_DH_b-prop"/>
</dbReference>
<evidence type="ECO:0000256" key="1">
    <source>
        <dbReference type="SAM" id="MobiDB-lite"/>
    </source>
</evidence>
<keyword evidence="5" id="KW-1185">Reference proteome</keyword>
<dbReference type="InterPro" id="IPR052918">
    <property type="entry name" value="Motility_Chemotaxis_Reg"/>
</dbReference>
<evidence type="ECO:0008006" key="6">
    <source>
        <dbReference type="Google" id="ProtNLM"/>
    </source>
</evidence>
<evidence type="ECO:0000256" key="3">
    <source>
        <dbReference type="SAM" id="SignalP"/>
    </source>
</evidence>
<reference evidence="4 5" key="1">
    <citation type="submission" date="2023-12" db="EMBL/GenBank/DDBJ databases">
        <title>the genome sequence of Hyalangium sp. s54d21.</title>
        <authorList>
            <person name="Zhang X."/>
        </authorList>
    </citation>
    <scope>NUCLEOTIDE SEQUENCE [LARGE SCALE GENOMIC DNA]</scope>
    <source>
        <strain evidence="5">s54d21</strain>
    </source>
</reference>
<sequence>MFVSLPRGAVRAAALVSLVVTLPLIASAVPNEAQWSTYLGGNGPDYVAALTNLNGYVVAVGRTKSASLAPDAGTTVERTSQDFFVARFDPSDGRLVEDVTTPVAVFGGNGDDTPNAVAAGPNGVLYIVGSTTSSSVSGMGPVIGTKATNVETVPDAFLTRIDAEGNPDWFLYLSGSGEDVATGVTVIDGIVYVSGWTASGNFMGALGTQPVPNAFVVRVEPTEFGAMIGWGEEPLLIGGSRSDKFFSITADLTQKKLLAVGTTTSLGMPYDAKVLNAYKGGISDAFVVKLDVSGTLEWLTYVGGEGEDQGSAITPGKSQSFVMAGTTDSPSLVSGTLPEGKNAFVAWVNGAGKTQGVQVRGGSGVDEALSLAVDSNFGTAYVGGRTASADFQGANAGFDPAIENAVDANPREGFVWMAPAAGGEGWASFVGGGSTDAVSSMCLMDSGRVIVGMQTSSTTGMPGIPYHYDDSAAVVPDGYLLSVKVNDFTPPASGTNPQVTLTLTPTGLTHSVSVSWDPFNDITPTNTTPIAKYEWALGTVEEPTQVMGFESVDLALSAQKSGLALPPGRYVATVRAQDAHGLTASVTSNEVVVTDPNAPDGGTGGEDGGTGEDDGGTPGPDGGTPGPDGGTPGPDGGSPGSDGGGGNGDGDGDELGSPVGWGCASAGGAGVPLFLSFLALVLLGRRLRESSR</sequence>